<keyword evidence="3" id="KW-1185">Reference proteome</keyword>
<evidence type="ECO:0000256" key="1">
    <source>
        <dbReference type="SAM" id="MobiDB-lite"/>
    </source>
</evidence>
<feature type="compositionally biased region" description="Pro residues" evidence="1">
    <location>
        <begin position="9"/>
        <end position="21"/>
    </location>
</feature>
<reference evidence="2" key="1">
    <citation type="submission" date="2021-03" db="EMBL/GenBank/DDBJ databases">
        <authorList>
            <person name="Li Z."/>
            <person name="Yang C."/>
        </authorList>
    </citation>
    <scope>NUCLEOTIDE SEQUENCE</scope>
    <source>
        <strain evidence="2">Dzin_1.0</strain>
        <tissue evidence="2">Leaf</tissue>
    </source>
</reference>
<proteinExistence type="predicted"/>
<comment type="caution">
    <text evidence="2">The sequence shown here is derived from an EMBL/GenBank/DDBJ whole genome shotgun (WGS) entry which is preliminary data.</text>
</comment>
<gene>
    <name evidence="2" type="ORF">J5N97_013158</name>
</gene>
<dbReference type="Proteomes" id="UP001085076">
    <property type="component" value="Miscellaneous, Linkage group lg03"/>
</dbReference>
<dbReference type="AlphaFoldDB" id="A0A9D5CRP6"/>
<sequence>MDFSLHEPQAPPSPPPLPPQQVIPLTLLMEKVGDSETHEAPLEYQYPMLSLLEGGGGEDVEDSTSESSCTGTCSHECLKEKYYGERDIDGEAEDDDDSLRGWSPEFGTMSSEWFKKREEEEEGIRVLVDSREEDRLFWEACLANRYPYD</sequence>
<evidence type="ECO:0000313" key="3">
    <source>
        <dbReference type="Proteomes" id="UP001085076"/>
    </source>
</evidence>
<organism evidence="2 3">
    <name type="scientific">Dioscorea zingiberensis</name>
    <dbReference type="NCBI Taxonomy" id="325984"/>
    <lineage>
        <taxon>Eukaryota</taxon>
        <taxon>Viridiplantae</taxon>
        <taxon>Streptophyta</taxon>
        <taxon>Embryophyta</taxon>
        <taxon>Tracheophyta</taxon>
        <taxon>Spermatophyta</taxon>
        <taxon>Magnoliopsida</taxon>
        <taxon>Liliopsida</taxon>
        <taxon>Dioscoreales</taxon>
        <taxon>Dioscoreaceae</taxon>
        <taxon>Dioscorea</taxon>
    </lineage>
</organism>
<reference evidence="2" key="2">
    <citation type="journal article" date="2022" name="Hortic Res">
        <title>The genome of Dioscorea zingiberensis sheds light on the biosynthesis, origin and evolution of the medicinally important diosgenin saponins.</title>
        <authorList>
            <person name="Li Y."/>
            <person name="Tan C."/>
            <person name="Li Z."/>
            <person name="Guo J."/>
            <person name="Li S."/>
            <person name="Chen X."/>
            <person name="Wang C."/>
            <person name="Dai X."/>
            <person name="Yang H."/>
            <person name="Song W."/>
            <person name="Hou L."/>
            <person name="Xu J."/>
            <person name="Tong Z."/>
            <person name="Xu A."/>
            <person name="Yuan X."/>
            <person name="Wang W."/>
            <person name="Yang Q."/>
            <person name="Chen L."/>
            <person name="Sun Z."/>
            <person name="Wang K."/>
            <person name="Pan B."/>
            <person name="Chen J."/>
            <person name="Bao Y."/>
            <person name="Liu F."/>
            <person name="Qi X."/>
            <person name="Gang D.R."/>
            <person name="Wen J."/>
            <person name="Li J."/>
        </authorList>
    </citation>
    <scope>NUCLEOTIDE SEQUENCE</scope>
    <source>
        <strain evidence="2">Dzin_1.0</strain>
    </source>
</reference>
<protein>
    <submittedName>
        <fullName evidence="2">Uncharacterized protein</fullName>
    </submittedName>
</protein>
<accession>A0A9D5CRP6</accession>
<evidence type="ECO:0000313" key="2">
    <source>
        <dbReference type="EMBL" id="KAJ0977684.1"/>
    </source>
</evidence>
<name>A0A9D5CRP6_9LILI</name>
<dbReference type="EMBL" id="JAGGNH010000003">
    <property type="protein sequence ID" value="KAJ0977684.1"/>
    <property type="molecule type" value="Genomic_DNA"/>
</dbReference>
<feature type="region of interest" description="Disordered" evidence="1">
    <location>
        <begin position="1"/>
        <end position="21"/>
    </location>
</feature>